<feature type="region of interest" description="Disordered" evidence="5">
    <location>
        <begin position="525"/>
        <end position="544"/>
    </location>
</feature>
<feature type="compositionally biased region" description="Polar residues" evidence="5">
    <location>
        <begin position="1"/>
        <end position="15"/>
    </location>
</feature>
<evidence type="ECO:0000256" key="2">
    <source>
        <dbReference type="PIRSR" id="PIRSR623088-2"/>
    </source>
</evidence>
<sequence length="1236" mass="137589">MDSSTCSTSAMLSPRQTKHRRSTPRASPTRGASVENDLLSTDFATANDFTNWNFNVFELETPKMQLAFVQRLSAFFELHTTFGLSMEAIGQFYVDVQQGYMERTTQPVVARRYHTFLHAVDVMQSVAVFLRGFQGTAYVSPLTASALLIASLCHDVGHVGLTNQFLVNSGHPLTLEYRSPVLESMHTARTMVLVKQHGFLTHLPTQESLRVAKTIARCIMYTDVSIHSELLRKTRAIAWRPGQLAEEDSYVYCGFLLHTADICNPAKEWSLAQHWTDLIMSEFFEQGALEKREGLVVSTFRNADQINTSEIQANFVRLMLQPTLSLMAEFLPNSAFLKDIAEGNRKQWEADSLRALTAPQVELIRALSRPLVLHHLTRREQYLEKLTRFCDNDKVIAGLFVASLYATFSDNVRIASSGVEGDVAFGICTCVVLAVMLADVILSAIVMPRYRYSFYFWLDLVAAVTLLTEVSFINGLQVDATAHAGSGSLTKTPALRLARLLRMLRMATLFKLFKQALVKHSYRPRRQSRATKAPAAVGSADSPPATFSAADLKRICSSPVYTLEHVEQLVRGAYRGVPPPTDALRNFCARIASSTSLAPMRSFKFTPVRFHKVLMAMEDAYERDMNSTNKISQLNFYASRLGEKVADTTLRHVIFLLLAVLIILTECTMPRDVSPRAYGLQKLHMWAQTGNAGLLREVAFYTNATQPVYLYLAGANATAVHNAFAPLAADPWPLADVVFDGHALYGPRVTACYRVEYLTALYFPSACEWPSTTLPCQSIAVFDGGAEARTEAVWEIVRTLFIISCFASGGMLLTLDVYKRVILPVERMVNLTQQLALNPTKSVVAEDEEKPMYEMKLLQNTLTKVARLLQIGYGSAGSAIISRNMMGADFDPIIAGKKVHAVFGFCDIRRFTDITECLQEQVMMFTNTIGHLVHHAAYTFDGHANKNVGDAFLLVWKIPEDSPDVAVINQARPPAHLATTSGAELDYLFFDKEGNDKMAQSKMYVATVADNALMAVLKTMVDIDISPKLKAYKTNKQLQARFESPFQVKMGYGLHVGWAIDGAHRWWKGTDACVGAIGSKYKIDASYLSSDVNMASTLESTTKLYHIPLIMSHSFYNLLSPMLQQFCRCIDCVLFDGSSKPTALYTCDYVNPNVRHFRGIADVPLLQMGLLNGFTSTFEKGVNEYLVGNWAVARDTLSFLLATLKPHDGPAEALMEFMGRSDFAAPADWPGYRKLA</sequence>
<reference evidence="9 10" key="1">
    <citation type="journal article" date="2014" name="Genome Biol. Evol.">
        <title>The secreted proteins of Achlya hypogyna and Thraustotheca clavata identify the ancestral oomycete secretome and reveal gene acquisitions by horizontal gene transfer.</title>
        <authorList>
            <person name="Misner I."/>
            <person name="Blouin N."/>
            <person name="Leonard G."/>
            <person name="Richards T.A."/>
            <person name="Lane C.E."/>
        </authorList>
    </citation>
    <scope>NUCLEOTIDE SEQUENCE [LARGE SCALE GENOMIC DNA]</scope>
    <source>
        <strain evidence="9 10">ATCC 48635</strain>
    </source>
</reference>
<feature type="binding site" evidence="2">
    <location>
        <begin position="114"/>
        <end position="118"/>
    </location>
    <ligand>
        <name>AMP</name>
        <dbReference type="ChEBI" id="CHEBI:456215"/>
    </ligand>
</feature>
<evidence type="ECO:0000256" key="5">
    <source>
        <dbReference type="SAM" id="MobiDB-lite"/>
    </source>
</evidence>
<feature type="transmembrane region" description="Helical" evidence="6">
    <location>
        <begin position="423"/>
        <end position="447"/>
    </location>
</feature>
<evidence type="ECO:0000259" key="8">
    <source>
        <dbReference type="PROSITE" id="PS51845"/>
    </source>
</evidence>
<dbReference type="EC" id="3.1.4.-" evidence="4"/>
<evidence type="ECO:0000256" key="6">
    <source>
        <dbReference type="SAM" id="Phobius"/>
    </source>
</evidence>
<dbReference type="Pfam" id="PF00233">
    <property type="entry name" value="PDEase_I"/>
    <property type="match status" value="1"/>
</dbReference>
<dbReference type="Gene3D" id="1.10.287.70">
    <property type="match status" value="1"/>
</dbReference>
<feature type="binding site" evidence="3">
    <location>
        <position position="261"/>
    </location>
    <ligand>
        <name>Zn(2+)</name>
        <dbReference type="ChEBI" id="CHEBI:29105"/>
        <label>1</label>
    </ligand>
</feature>
<feature type="binding site" evidence="3">
    <location>
        <position position="118"/>
    </location>
    <ligand>
        <name>Zn(2+)</name>
        <dbReference type="ChEBI" id="CHEBI:29105"/>
        <label>1</label>
    </ligand>
</feature>
<gene>
    <name evidence="9" type="ORF">ACHHYP_16555</name>
</gene>
<evidence type="ECO:0000259" key="7">
    <source>
        <dbReference type="PROSITE" id="PS50125"/>
    </source>
</evidence>
<feature type="binding site" evidence="3">
    <location>
        <position position="155"/>
    </location>
    <ligand>
        <name>Zn(2+)</name>
        <dbReference type="ChEBI" id="CHEBI:29105"/>
        <label>2</label>
    </ligand>
</feature>
<dbReference type="PROSITE" id="PS50125">
    <property type="entry name" value="GUANYLATE_CYCLASE_2"/>
    <property type="match status" value="1"/>
</dbReference>
<dbReference type="STRING" id="1202772.A0A1V9ZDW5"/>
<organism evidence="9 10">
    <name type="scientific">Achlya hypogyna</name>
    <name type="common">Oomycete</name>
    <name type="synonym">Protoachlya hypogyna</name>
    <dbReference type="NCBI Taxonomy" id="1202772"/>
    <lineage>
        <taxon>Eukaryota</taxon>
        <taxon>Sar</taxon>
        <taxon>Stramenopiles</taxon>
        <taxon>Oomycota</taxon>
        <taxon>Saprolegniomycetes</taxon>
        <taxon>Saprolegniales</taxon>
        <taxon>Achlyaceae</taxon>
        <taxon>Achlya</taxon>
    </lineage>
</organism>
<proteinExistence type="inferred from homology"/>
<evidence type="ECO:0000256" key="4">
    <source>
        <dbReference type="RuleBase" id="RU363067"/>
    </source>
</evidence>
<dbReference type="GO" id="GO:0046872">
    <property type="term" value="F:metal ion binding"/>
    <property type="evidence" value="ECO:0007669"/>
    <property type="project" value="UniProtKB-KW"/>
</dbReference>
<keyword evidence="6" id="KW-1133">Transmembrane helix</keyword>
<dbReference type="Gene3D" id="3.30.70.1230">
    <property type="entry name" value="Nucleotide cyclase"/>
    <property type="match status" value="1"/>
</dbReference>
<dbReference type="CDD" id="cd00077">
    <property type="entry name" value="HDc"/>
    <property type="match status" value="1"/>
</dbReference>
<evidence type="ECO:0000256" key="3">
    <source>
        <dbReference type="PIRSR" id="PIRSR623088-3"/>
    </source>
</evidence>
<dbReference type="GO" id="GO:0035556">
    <property type="term" value="P:intracellular signal transduction"/>
    <property type="evidence" value="ECO:0007669"/>
    <property type="project" value="InterPro"/>
</dbReference>
<dbReference type="PROSITE" id="PS00126">
    <property type="entry name" value="PDEASE_I_1"/>
    <property type="match status" value="1"/>
</dbReference>
<dbReference type="PANTHER" id="PTHR43336">
    <property type="entry name" value="OXYGEN SENSOR HISTIDINE KINASE RESPONSE REGULATOR DEVS/DOSS"/>
    <property type="match status" value="1"/>
</dbReference>
<dbReference type="InterPro" id="IPR036971">
    <property type="entry name" value="PDEase_catalytic_dom_sf"/>
</dbReference>
<dbReference type="SUPFAM" id="SSF81324">
    <property type="entry name" value="Voltage-gated potassium channels"/>
    <property type="match status" value="1"/>
</dbReference>
<keyword evidence="6" id="KW-0812">Transmembrane</keyword>
<dbReference type="InterPro" id="IPR002073">
    <property type="entry name" value="PDEase_catalytic_dom"/>
</dbReference>
<dbReference type="InterPro" id="IPR003607">
    <property type="entry name" value="HD/PDEase_dom"/>
</dbReference>
<dbReference type="EMBL" id="JNBR01000151">
    <property type="protein sequence ID" value="OQR96205.1"/>
    <property type="molecule type" value="Genomic_DNA"/>
</dbReference>
<keyword evidence="4" id="KW-0378">Hydrolase</keyword>
<feature type="binding site" evidence="3">
    <location>
        <position position="154"/>
    </location>
    <ligand>
        <name>Zn(2+)</name>
        <dbReference type="ChEBI" id="CHEBI:29105"/>
        <label>1</label>
    </ligand>
</feature>
<feature type="binding site" evidence="2">
    <location>
        <position position="312"/>
    </location>
    <ligand>
        <name>AMP</name>
        <dbReference type="ChEBI" id="CHEBI:456215"/>
    </ligand>
</feature>
<feature type="transmembrane region" description="Helical" evidence="6">
    <location>
        <begin position="454"/>
        <end position="473"/>
    </location>
</feature>
<dbReference type="CDD" id="cd07302">
    <property type="entry name" value="CHD"/>
    <property type="match status" value="1"/>
</dbReference>
<dbReference type="AlphaFoldDB" id="A0A1V9ZDW5"/>
<comment type="cofactor">
    <cofactor evidence="4">
        <name>a divalent metal cation</name>
        <dbReference type="ChEBI" id="CHEBI:60240"/>
    </cofactor>
    <text evidence="4">Binds 2 divalent metal cations per subunit. Site 1 may preferentially bind zinc ions, while site 2 has a preference for magnesium and/or manganese ions.</text>
</comment>
<feature type="region of interest" description="Disordered" evidence="5">
    <location>
        <begin position="1"/>
        <end position="32"/>
    </location>
</feature>
<dbReference type="PROSITE" id="PS51845">
    <property type="entry name" value="PDEASE_I_2"/>
    <property type="match status" value="1"/>
</dbReference>
<dbReference type="Gene3D" id="1.10.1300.10">
    <property type="entry name" value="3'5'-cyclic nucleotide phosphodiesterase, catalytic domain"/>
    <property type="match status" value="1"/>
</dbReference>
<evidence type="ECO:0000313" key="10">
    <source>
        <dbReference type="Proteomes" id="UP000243579"/>
    </source>
</evidence>
<evidence type="ECO:0000313" key="9">
    <source>
        <dbReference type="EMBL" id="OQR96205.1"/>
    </source>
</evidence>
<dbReference type="PRINTS" id="PR00387">
    <property type="entry name" value="PDIESTERASE1"/>
</dbReference>
<dbReference type="GO" id="GO:0009190">
    <property type="term" value="P:cyclic nucleotide biosynthetic process"/>
    <property type="evidence" value="ECO:0007669"/>
    <property type="project" value="InterPro"/>
</dbReference>
<dbReference type="SUPFAM" id="SSF109604">
    <property type="entry name" value="HD-domain/PDEase-like"/>
    <property type="match status" value="1"/>
</dbReference>
<feature type="binding site" evidence="2">
    <location>
        <position position="261"/>
    </location>
    <ligand>
        <name>AMP</name>
        <dbReference type="ChEBI" id="CHEBI:456215"/>
    </ligand>
</feature>
<dbReference type="PANTHER" id="PTHR43336:SF3">
    <property type="entry name" value="GUANYLATE CYCLASE DOMAIN-CONTAINING PROTEIN"/>
    <property type="match status" value="1"/>
</dbReference>
<dbReference type="Proteomes" id="UP000243579">
    <property type="component" value="Unassembled WGS sequence"/>
</dbReference>
<dbReference type="GO" id="GO:0004114">
    <property type="term" value="F:3',5'-cyclic-nucleotide phosphodiesterase activity"/>
    <property type="evidence" value="ECO:0007669"/>
    <property type="project" value="InterPro"/>
</dbReference>
<dbReference type="InterPro" id="IPR001054">
    <property type="entry name" value="A/G_cyclase"/>
</dbReference>
<keyword evidence="10" id="KW-1185">Reference proteome</keyword>
<comment type="similarity">
    <text evidence="4">Belongs to the cyclic nucleotide phosphodiesterase family.</text>
</comment>
<feature type="binding site" evidence="3">
    <location>
        <position position="155"/>
    </location>
    <ligand>
        <name>Zn(2+)</name>
        <dbReference type="ChEBI" id="CHEBI:29105"/>
        <label>1</label>
    </ligand>
</feature>
<accession>A0A1V9ZDW5</accession>
<feature type="domain" description="Guanylate cyclase" evidence="7">
    <location>
        <begin position="902"/>
        <end position="1099"/>
    </location>
</feature>
<name>A0A1V9ZDW5_ACHHY</name>
<keyword evidence="3 4" id="KW-0479">Metal-binding</keyword>
<feature type="domain" description="PDEase" evidence="8">
    <location>
        <begin position="26"/>
        <end position="355"/>
    </location>
</feature>
<evidence type="ECO:0000256" key="1">
    <source>
        <dbReference type="PIRSR" id="PIRSR623088-1"/>
    </source>
</evidence>
<feature type="active site" description="Proton donor" evidence="1">
    <location>
        <position position="114"/>
    </location>
</feature>
<dbReference type="InterPro" id="IPR023174">
    <property type="entry name" value="PDEase_CS"/>
</dbReference>
<comment type="caution">
    <text evidence="9">The sequence shown here is derived from an EMBL/GenBank/DDBJ whole genome shotgun (WGS) entry which is preliminary data.</text>
</comment>
<feature type="binding site" evidence="2">
    <location>
        <position position="155"/>
    </location>
    <ligand>
        <name>AMP</name>
        <dbReference type="ChEBI" id="CHEBI:456215"/>
    </ligand>
</feature>
<dbReference type="OrthoDB" id="60033at2759"/>
<protein>
    <recommendedName>
        <fullName evidence="4">Phosphodiesterase</fullName>
        <ecNumber evidence="4">3.1.4.-</ecNumber>
    </recommendedName>
</protein>
<dbReference type="SMART" id="SM00471">
    <property type="entry name" value="HDc"/>
    <property type="match status" value="1"/>
</dbReference>
<dbReference type="InterPro" id="IPR023088">
    <property type="entry name" value="PDEase"/>
</dbReference>
<dbReference type="InterPro" id="IPR029787">
    <property type="entry name" value="Nucleotide_cyclase"/>
</dbReference>
<keyword evidence="6" id="KW-0472">Membrane</keyword>
<dbReference type="SUPFAM" id="SSF55073">
    <property type="entry name" value="Nucleotide cyclase"/>
    <property type="match status" value="1"/>
</dbReference>